<dbReference type="InterPro" id="IPR026461">
    <property type="entry name" value="Trfase_2_rSAM/seldom_assoc"/>
</dbReference>
<dbReference type="RefSeq" id="WP_068820586.1">
    <property type="nucleotide sequence ID" value="NZ_LWHJ01000011.1"/>
</dbReference>
<dbReference type="OrthoDB" id="9815923at2"/>
<dbReference type="AlphaFoldDB" id="A0A179DKY4"/>
<comment type="subcellular location">
    <subcellularLocation>
        <location evidence="1">Cell membrane</location>
    </subcellularLocation>
</comment>
<feature type="domain" description="Glycosyltransferase 2-like" evidence="6">
    <location>
        <begin position="4"/>
        <end position="104"/>
    </location>
</feature>
<evidence type="ECO:0000256" key="2">
    <source>
        <dbReference type="ARBA" id="ARBA00022475"/>
    </source>
</evidence>
<dbReference type="CDD" id="cd02522">
    <property type="entry name" value="GT_2_like_a"/>
    <property type="match status" value="1"/>
</dbReference>
<evidence type="ECO:0000313" key="7">
    <source>
        <dbReference type="EMBL" id="OAQ41554.1"/>
    </source>
</evidence>
<dbReference type="PANTHER" id="PTHR43646:SF2">
    <property type="entry name" value="GLYCOSYLTRANSFERASE 2-LIKE DOMAIN-CONTAINING PROTEIN"/>
    <property type="match status" value="1"/>
</dbReference>
<evidence type="ECO:0000256" key="3">
    <source>
        <dbReference type="ARBA" id="ARBA00022676"/>
    </source>
</evidence>
<dbReference type="Pfam" id="PF00535">
    <property type="entry name" value="Glycos_transf_2"/>
    <property type="match status" value="1"/>
</dbReference>
<reference evidence="7 8" key="2">
    <citation type="submission" date="2016-06" db="EMBL/GenBank/DDBJ databases">
        <title>Pedobacter psychrophilus sp. nov., isolated from Antarctic fragmentary rock.</title>
        <authorList>
            <person name="Svec P."/>
        </authorList>
    </citation>
    <scope>NUCLEOTIDE SEQUENCE [LARGE SCALE GENOMIC DNA]</scope>
    <source>
        <strain evidence="7 8">CCM 8644</strain>
    </source>
</reference>
<name>A0A179DKY4_9SPHI</name>
<gene>
    <name evidence="7" type="ORF">A5893_00100</name>
</gene>
<dbReference type="PANTHER" id="PTHR43646">
    <property type="entry name" value="GLYCOSYLTRANSFERASE"/>
    <property type="match status" value="1"/>
</dbReference>
<keyword evidence="8" id="KW-1185">Reference proteome</keyword>
<dbReference type="EMBL" id="LWHJ01000011">
    <property type="protein sequence ID" value="OAQ41554.1"/>
    <property type="molecule type" value="Genomic_DNA"/>
</dbReference>
<accession>A0A179DKY4</accession>
<dbReference type="Gene3D" id="3.90.550.10">
    <property type="entry name" value="Spore Coat Polysaccharide Biosynthesis Protein SpsA, Chain A"/>
    <property type="match status" value="1"/>
</dbReference>
<dbReference type="GO" id="GO:0016757">
    <property type="term" value="F:glycosyltransferase activity"/>
    <property type="evidence" value="ECO:0007669"/>
    <property type="project" value="UniProtKB-KW"/>
</dbReference>
<evidence type="ECO:0000256" key="1">
    <source>
        <dbReference type="ARBA" id="ARBA00004236"/>
    </source>
</evidence>
<evidence type="ECO:0000256" key="5">
    <source>
        <dbReference type="ARBA" id="ARBA00023136"/>
    </source>
</evidence>
<comment type="caution">
    <text evidence="7">The sequence shown here is derived from an EMBL/GenBank/DDBJ whole genome shotgun (WGS) entry which is preliminary data.</text>
</comment>
<keyword evidence="5" id="KW-0472">Membrane</keyword>
<proteinExistence type="predicted"/>
<organism evidence="7 8">
    <name type="scientific">Pedobacter psychrophilus</name>
    <dbReference type="NCBI Taxonomy" id="1826909"/>
    <lineage>
        <taxon>Bacteria</taxon>
        <taxon>Pseudomonadati</taxon>
        <taxon>Bacteroidota</taxon>
        <taxon>Sphingobacteriia</taxon>
        <taxon>Sphingobacteriales</taxon>
        <taxon>Sphingobacteriaceae</taxon>
        <taxon>Pedobacter</taxon>
    </lineage>
</organism>
<dbReference type="InterPro" id="IPR029044">
    <property type="entry name" value="Nucleotide-diphossugar_trans"/>
</dbReference>
<protein>
    <recommendedName>
        <fullName evidence="6">Glycosyltransferase 2-like domain-containing protein</fullName>
    </recommendedName>
</protein>
<evidence type="ECO:0000313" key="8">
    <source>
        <dbReference type="Proteomes" id="UP000078459"/>
    </source>
</evidence>
<keyword evidence="2" id="KW-1003">Cell membrane</keyword>
<evidence type="ECO:0000259" key="6">
    <source>
        <dbReference type="Pfam" id="PF00535"/>
    </source>
</evidence>
<dbReference type="Proteomes" id="UP000078459">
    <property type="component" value="Unassembled WGS sequence"/>
</dbReference>
<evidence type="ECO:0000256" key="4">
    <source>
        <dbReference type="ARBA" id="ARBA00022679"/>
    </source>
</evidence>
<sequence>MFLSIIIPTYNESENISELLLLLQEISRNDIEIIVVDGGSTDGTQKLIENHEAILLSSKEKGRAKQMNFAAKKAKGNVLYFVHADTLPPKSFYEDIKLSIAEGFPMGCYRFKFNSDKKLLKLNSYFTRFDRLMCRGGDQSLFITRELFDDLGGYCENHKVMEDYDIILRARKKHPFKIIPKDVIVSARKYDYNSYLKVNYANFVAFMMFYAKVDHDKIIKFYKKTLNHEKNELKY</sequence>
<dbReference type="STRING" id="1826909.A5893_00100"/>
<keyword evidence="4" id="KW-0808">Transferase</keyword>
<dbReference type="GO" id="GO:0005886">
    <property type="term" value="C:plasma membrane"/>
    <property type="evidence" value="ECO:0007669"/>
    <property type="project" value="UniProtKB-SubCell"/>
</dbReference>
<dbReference type="InterPro" id="IPR001173">
    <property type="entry name" value="Glyco_trans_2-like"/>
</dbReference>
<dbReference type="SUPFAM" id="SSF53448">
    <property type="entry name" value="Nucleotide-diphospho-sugar transferases"/>
    <property type="match status" value="1"/>
</dbReference>
<reference evidence="7 8" key="1">
    <citation type="submission" date="2016-04" db="EMBL/GenBank/DDBJ databases">
        <authorList>
            <person name="Evans L.H."/>
            <person name="Alamgir A."/>
            <person name="Owens N."/>
            <person name="Weber N.D."/>
            <person name="Virtaneva K."/>
            <person name="Barbian K."/>
            <person name="Babar A."/>
            <person name="Rosenke K."/>
        </authorList>
    </citation>
    <scope>NUCLEOTIDE SEQUENCE [LARGE SCALE GENOMIC DNA]</scope>
    <source>
        <strain evidence="7 8">CCM 8644</strain>
    </source>
</reference>
<keyword evidence="3" id="KW-0328">Glycosyltransferase</keyword>
<dbReference type="NCBIfam" id="TIGR04283">
    <property type="entry name" value="glyco_like_mftF"/>
    <property type="match status" value="1"/>
</dbReference>